<organism evidence="1 2">
    <name type="scientific">Salinimicrobium marinum</name>
    <dbReference type="NCBI Taxonomy" id="680283"/>
    <lineage>
        <taxon>Bacteria</taxon>
        <taxon>Pseudomonadati</taxon>
        <taxon>Bacteroidota</taxon>
        <taxon>Flavobacteriia</taxon>
        <taxon>Flavobacteriales</taxon>
        <taxon>Flavobacteriaceae</taxon>
        <taxon>Salinimicrobium</taxon>
    </lineage>
</organism>
<dbReference type="SUPFAM" id="SSF49464">
    <property type="entry name" value="Carboxypeptidase regulatory domain-like"/>
    <property type="match status" value="1"/>
</dbReference>
<evidence type="ECO:0000313" key="1">
    <source>
        <dbReference type="EMBL" id="GHA48629.1"/>
    </source>
</evidence>
<accession>A0A918SKE4</accession>
<dbReference type="AlphaFoldDB" id="A0A918SKE4"/>
<dbReference type="Pfam" id="PF13715">
    <property type="entry name" value="CarbopepD_reg_2"/>
    <property type="match status" value="1"/>
</dbReference>
<proteinExistence type="predicted"/>
<evidence type="ECO:0008006" key="3">
    <source>
        <dbReference type="Google" id="ProtNLM"/>
    </source>
</evidence>
<dbReference type="InterPro" id="IPR008969">
    <property type="entry name" value="CarboxyPept-like_regulatory"/>
</dbReference>
<evidence type="ECO:0000313" key="2">
    <source>
        <dbReference type="Proteomes" id="UP000610456"/>
    </source>
</evidence>
<protein>
    <recommendedName>
        <fullName evidence="3">CarboxypepD_reg-like domain-containing protein</fullName>
    </recommendedName>
</protein>
<reference evidence="1" key="1">
    <citation type="journal article" date="2014" name="Int. J. Syst. Evol. Microbiol.">
        <title>Complete genome sequence of Corynebacterium casei LMG S-19264T (=DSM 44701T), isolated from a smear-ripened cheese.</title>
        <authorList>
            <consortium name="US DOE Joint Genome Institute (JGI-PGF)"/>
            <person name="Walter F."/>
            <person name="Albersmeier A."/>
            <person name="Kalinowski J."/>
            <person name="Ruckert C."/>
        </authorList>
    </citation>
    <scope>NUCLEOTIDE SEQUENCE</scope>
    <source>
        <strain evidence="1">KCTC 12719</strain>
    </source>
</reference>
<dbReference type="RefSeq" id="WP_189605925.1">
    <property type="nucleotide sequence ID" value="NZ_BMXB01000019.1"/>
</dbReference>
<name>A0A918SKE4_9FLAO</name>
<sequence>MKKSFYTFILFQFISLFTFSQEIVVSGLLIDSETNKPIEFANLGVVDKNKGTVSDLEGKFRIKFSKEFAGDSLTISHVIYKTVKIPIKDSKNLVIPLQPNENKLSEVVVTNKKKKNRKIGVKSYNPLLWMSTISKEMDIIESSKQIKIPNNKTVRVKDVNFYLRRGFEADSAFIRINFYKNLDDSPGEKIVFENIIQRKQIEQGWVNIDLEKHSVYLEEDFFVGVEIIPDFKKPLEIFIGAILTKGKGFMRTSSLGKWEKVDGAQSINVEVEY</sequence>
<keyword evidence="2" id="KW-1185">Reference proteome</keyword>
<comment type="caution">
    <text evidence="1">The sequence shown here is derived from an EMBL/GenBank/DDBJ whole genome shotgun (WGS) entry which is preliminary data.</text>
</comment>
<reference evidence="1" key="2">
    <citation type="submission" date="2020-09" db="EMBL/GenBank/DDBJ databases">
        <authorList>
            <person name="Sun Q."/>
            <person name="Kim S."/>
        </authorList>
    </citation>
    <scope>NUCLEOTIDE SEQUENCE</scope>
    <source>
        <strain evidence="1">KCTC 12719</strain>
    </source>
</reference>
<dbReference type="EMBL" id="BMXB01000019">
    <property type="protein sequence ID" value="GHA48629.1"/>
    <property type="molecule type" value="Genomic_DNA"/>
</dbReference>
<gene>
    <name evidence="1" type="ORF">GCM10007103_31960</name>
</gene>
<dbReference type="Proteomes" id="UP000610456">
    <property type="component" value="Unassembled WGS sequence"/>
</dbReference>